<sequence>MGSIDMSQGAMPPPPGVEADVDGPGKGLQDVVIIVYAISTFLSTVTIILRVYTRAVIVKALGLDDLFAVLAYLLCVAYFCIIILTFQYGFAKHLWDVSLRSLQGYLTMLIPTAAIYVWIPALVKFSLLVLYHRIDTHKWTRLCVYIIAMVVFGYSLATTLIVSTTCNPLRVSASGCLAIMGLWQASLNIVTDGFMILLPLPMLYRLQLPIKQKIFLGILFSLGSAVVFASIARIIYMQKLVGNPDVTFTQAGAYICSGVEVNIGVVCCSLVVMKPFAQRHLPRLVSLSSKKNRSRSRSRSHGIFKVFGKRTEEKSYELSSSDGHGFTQYGGDAKDFQSTIRSDFGTRTEEEKESVGRRGEGDGESTKYIIARGDEHC</sequence>
<feature type="transmembrane region" description="Helical" evidence="7">
    <location>
        <begin position="214"/>
        <end position="236"/>
    </location>
</feature>
<evidence type="ECO:0000259" key="8">
    <source>
        <dbReference type="Pfam" id="PF20684"/>
    </source>
</evidence>
<feature type="domain" description="Rhodopsin" evidence="8">
    <location>
        <begin position="49"/>
        <end position="278"/>
    </location>
</feature>
<proteinExistence type="inferred from homology"/>
<dbReference type="PANTHER" id="PTHR33048:SF47">
    <property type="entry name" value="INTEGRAL MEMBRANE PROTEIN-RELATED"/>
    <property type="match status" value="1"/>
</dbReference>
<evidence type="ECO:0000256" key="3">
    <source>
        <dbReference type="ARBA" id="ARBA00022989"/>
    </source>
</evidence>
<dbReference type="Proteomes" id="UP000799444">
    <property type="component" value="Unassembled WGS sequence"/>
</dbReference>
<evidence type="ECO:0000256" key="4">
    <source>
        <dbReference type="ARBA" id="ARBA00023136"/>
    </source>
</evidence>
<keyword evidence="3 7" id="KW-1133">Transmembrane helix</keyword>
<keyword evidence="10" id="KW-1185">Reference proteome</keyword>
<dbReference type="Pfam" id="PF20684">
    <property type="entry name" value="Fung_rhodopsin"/>
    <property type="match status" value="1"/>
</dbReference>
<feature type="transmembrane region" description="Helical" evidence="7">
    <location>
        <begin position="65"/>
        <end position="88"/>
    </location>
</feature>
<accession>A0A9P4V617</accession>
<keyword evidence="4 7" id="KW-0472">Membrane</keyword>
<comment type="similarity">
    <text evidence="5">Belongs to the SAT4 family.</text>
</comment>
<reference evidence="9" key="1">
    <citation type="journal article" date="2020" name="Stud. Mycol.">
        <title>101 Dothideomycetes genomes: a test case for predicting lifestyles and emergence of pathogens.</title>
        <authorList>
            <person name="Haridas S."/>
            <person name="Albert R."/>
            <person name="Binder M."/>
            <person name="Bloem J."/>
            <person name="Labutti K."/>
            <person name="Salamov A."/>
            <person name="Andreopoulos B."/>
            <person name="Baker S."/>
            <person name="Barry K."/>
            <person name="Bills G."/>
            <person name="Bluhm B."/>
            <person name="Cannon C."/>
            <person name="Castanera R."/>
            <person name="Culley D."/>
            <person name="Daum C."/>
            <person name="Ezra D."/>
            <person name="Gonzalez J."/>
            <person name="Henrissat B."/>
            <person name="Kuo A."/>
            <person name="Liang C."/>
            <person name="Lipzen A."/>
            <person name="Lutzoni F."/>
            <person name="Magnuson J."/>
            <person name="Mondo S."/>
            <person name="Nolan M."/>
            <person name="Ohm R."/>
            <person name="Pangilinan J."/>
            <person name="Park H.-J."/>
            <person name="Ramirez L."/>
            <person name="Alfaro M."/>
            <person name="Sun H."/>
            <person name="Tritt A."/>
            <person name="Yoshinaga Y."/>
            <person name="Zwiers L.-H."/>
            <person name="Turgeon B."/>
            <person name="Goodwin S."/>
            <person name="Spatafora J."/>
            <person name="Crous P."/>
            <person name="Grigoriev I."/>
        </authorList>
    </citation>
    <scope>NUCLEOTIDE SEQUENCE</scope>
    <source>
        <strain evidence="9">CBS 125425</strain>
    </source>
</reference>
<feature type="region of interest" description="Disordered" evidence="6">
    <location>
        <begin position="340"/>
        <end position="377"/>
    </location>
</feature>
<comment type="caution">
    <text evidence="9">The sequence shown here is derived from an EMBL/GenBank/DDBJ whole genome shotgun (WGS) entry which is preliminary data.</text>
</comment>
<organism evidence="9 10">
    <name type="scientific">Polyplosphaeria fusca</name>
    <dbReference type="NCBI Taxonomy" id="682080"/>
    <lineage>
        <taxon>Eukaryota</taxon>
        <taxon>Fungi</taxon>
        <taxon>Dikarya</taxon>
        <taxon>Ascomycota</taxon>
        <taxon>Pezizomycotina</taxon>
        <taxon>Dothideomycetes</taxon>
        <taxon>Pleosporomycetidae</taxon>
        <taxon>Pleosporales</taxon>
        <taxon>Tetraplosphaeriaceae</taxon>
        <taxon>Polyplosphaeria</taxon>
    </lineage>
</organism>
<keyword evidence="2 7" id="KW-0812">Transmembrane</keyword>
<evidence type="ECO:0000313" key="10">
    <source>
        <dbReference type="Proteomes" id="UP000799444"/>
    </source>
</evidence>
<dbReference type="GO" id="GO:0016020">
    <property type="term" value="C:membrane"/>
    <property type="evidence" value="ECO:0007669"/>
    <property type="project" value="UniProtKB-SubCell"/>
</dbReference>
<evidence type="ECO:0000256" key="7">
    <source>
        <dbReference type="SAM" id="Phobius"/>
    </source>
</evidence>
<feature type="transmembrane region" description="Helical" evidence="7">
    <location>
        <begin position="182"/>
        <end position="202"/>
    </location>
</feature>
<feature type="compositionally biased region" description="Basic and acidic residues" evidence="6">
    <location>
        <begin position="344"/>
        <end position="365"/>
    </location>
</feature>
<dbReference type="InterPro" id="IPR052337">
    <property type="entry name" value="SAT4-like"/>
</dbReference>
<protein>
    <recommendedName>
        <fullName evidence="8">Rhodopsin domain-containing protein</fullName>
    </recommendedName>
</protein>
<feature type="transmembrane region" description="Helical" evidence="7">
    <location>
        <begin position="251"/>
        <end position="273"/>
    </location>
</feature>
<name>A0A9P4V617_9PLEO</name>
<comment type="subcellular location">
    <subcellularLocation>
        <location evidence="1">Membrane</location>
        <topology evidence="1">Multi-pass membrane protein</topology>
    </subcellularLocation>
</comment>
<feature type="transmembrane region" description="Helical" evidence="7">
    <location>
        <begin position="31"/>
        <end position="53"/>
    </location>
</feature>
<feature type="transmembrane region" description="Helical" evidence="7">
    <location>
        <begin position="142"/>
        <end position="162"/>
    </location>
</feature>
<dbReference type="AlphaFoldDB" id="A0A9P4V617"/>
<evidence type="ECO:0000256" key="6">
    <source>
        <dbReference type="SAM" id="MobiDB-lite"/>
    </source>
</evidence>
<gene>
    <name evidence="9" type="ORF">EJ04DRAFT_510010</name>
</gene>
<dbReference type="PANTHER" id="PTHR33048">
    <property type="entry name" value="PTH11-LIKE INTEGRAL MEMBRANE PROTEIN (AFU_ORTHOLOGUE AFUA_5G11245)"/>
    <property type="match status" value="1"/>
</dbReference>
<evidence type="ECO:0000256" key="2">
    <source>
        <dbReference type="ARBA" id="ARBA00022692"/>
    </source>
</evidence>
<evidence type="ECO:0000256" key="5">
    <source>
        <dbReference type="ARBA" id="ARBA00038359"/>
    </source>
</evidence>
<feature type="transmembrane region" description="Helical" evidence="7">
    <location>
        <begin position="108"/>
        <end position="130"/>
    </location>
</feature>
<dbReference type="EMBL" id="ML996113">
    <property type="protein sequence ID" value="KAF2737788.1"/>
    <property type="molecule type" value="Genomic_DNA"/>
</dbReference>
<dbReference type="InterPro" id="IPR049326">
    <property type="entry name" value="Rhodopsin_dom_fungi"/>
</dbReference>
<evidence type="ECO:0000256" key="1">
    <source>
        <dbReference type="ARBA" id="ARBA00004141"/>
    </source>
</evidence>
<dbReference type="OrthoDB" id="3648173at2759"/>
<evidence type="ECO:0000313" key="9">
    <source>
        <dbReference type="EMBL" id="KAF2737788.1"/>
    </source>
</evidence>